<dbReference type="Gene3D" id="3.40.1080.20">
    <property type="entry name" value="Acetyl-CoA hydrolase/transferase C-terminal domain"/>
    <property type="match status" value="1"/>
</dbReference>
<dbReference type="GO" id="GO:0005739">
    <property type="term" value="C:mitochondrion"/>
    <property type="evidence" value="ECO:0007669"/>
    <property type="project" value="TreeGrafter"/>
</dbReference>
<evidence type="ECO:0000259" key="1">
    <source>
        <dbReference type="Pfam" id="PF13336"/>
    </source>
</evidence>
<reference evidence="3" key="1">
    <citation type="submission" date="2022-11" db="UniProtKB">
        <authorList>
            <consortium name="WormBaseParasite"/>
        </authorList>
    </citation>
    <scope>IDENTIFICATION</scope>
</reference>
<feature type="domain" description="Acetyl-CoA hydrolase/transferase C-terminal" evidence="1">
    <location>
        <begin position="2"/>
        <end position="154"/>
    </location>
</feature>
<protein>
    <submittedName>
        <fullName evidence="3">Acetyl-CoA hydrolase/transferase C-terminal domain-containing protein</fullName>
    </submittedName>
</protein>
<name>A0A914PUV9_9BILA</name>
<dbReference type="InterPro" id="IPR046433">
    <property type="entry name" value="ActCoA_hydro"/>
</dbReference>
<dbReference type="InterPro" id="IPR038460">
    <property type="entry name" value="AcetylCoA_hyd_C_sf"/>
</dbReference>
<accession>A0A914PUV9</accession>
<dbReference type="PANTHER" id="PTHR21432">
    <property type="entry name" value="ACETYL-COA HYDROLASE-RELATED"/>
    <property type="match status" value="1"/>
</dbReference>
<dbReference type="PANTHER" id="PTHR21432:SF13">
    <property type="entry name" value="ACETYL-COA HYDROLASE"/>
    <property type="match status" value="1"/>
</dbReference>
<evidence type="ECO:0000313" key="2">
    <source>
        <dbReference type="Proteomes" id="UP000887578"/>
    </source>
</evidence>
<keyword evidence="2" id="KW-1185">Reference proteome</keyword>
<dbReference type="GO" id="GO:0008775">
    <property type="term" value="F:acetate CoA-transferase activity"/>
    <property type="evidence" value="ECO:0007669"/>
    <property type="project" value="InterPro"/>
</dbReference>
<sequence length="166" mass="18234">MGDRKFYDLMNDNPFFVFASAAYTNNFNVIAAQSQMTAINSAIEIDLAGQIVSDTIGKNFYSGFGGQTDFINASAQAADNKGKAIITITSRTKGQTKIVPCIKEGAGVVTTRAHARYIVTEYGIANLFGKSVRQRAYELINISHPDDREMLEKGAFERFKCLPSKD</sequence>
<organism evidence="2 3">
    <name type="scientific">Panagrolaimus davidi</name>
    <dbReference type="NCBI Taxonomy" id="227884"/>
    <lineage>
        <taxon>Eukaryota</taxon>
        <taxon>Metazoa</taxon>
        <taxon>Ecdysozoa</taxon>
        <taxon>Nematoda</taxon>
        <taxon>Chromadorea</taxon>
        <taxon>Rhabditida</taxon>
        <taxon>Tylenchina</taxon>
        <taxon>Panagrolaimomorpha</taxon>
        <taxon>Panagrolaimoidea</taxon>
        <taxon>Panagrolaimidae</taxon>
        <taxon>Panagrolaimus</taxon>
    </lineage>
</organism>
<dbReference type="InterPro" id="IPR037171">
    <property type="entry name" value="NagB/RpiA_transferase-like"/>
</dbReference>
<dbReference type="Pfam" id="PF13336">
    <property type="entry name" value="AcetylCoA_hyd_C"/>
    <property type="match status" value="1"/>
</dbReference>
<evidence type="ECO:0000313" key="3">
    <source>
        <dbReference type="WBParaSite" id="PDA_v2.g22521.t1"/>
    </source>
</evidence>
<dbReference type="InterPro" id="IPR026888">
    <property type="entry name" value="AcetylCoA_hyd_C"/>
</dbReference>
<dbReference type="WBParaSite" id="PDA_v2.g22521.t1">
    <property type="protein sequence ID" value="PDA_v2.g22521.t1"/>
    <property type="gene ID" value="PDA_v2.g22521"/>
</dbReference>
<dbReference type="AlphaFoldDB" id="A0A914PUV9"/>
<dbReference type="SUPFAM" id="SSF100950">
    <property type="entry name" value="NagB/RpiA/CoA transferase-like"/>
    <property type="match status" value="1"/>
</dbReference>
<proteinExistence type="predicted"/>
<dbReference type="GO" id="GO:0006083">
    <property type="term" value="P:acetate metabolic process"/>
    <property type="evidence" value="ECO:0007669"/>
    <property type="project" value="InterPro"/>
</dbReference>
<dbReference type="Proteomes" id="UP000887578">
    <property type="component" value="Unplaced"/>
</dbReference>